<name>A0ABS8WAL5_9GAMM</name>
<dbReference type="EMBL" id="JAIMJA010000005">
    <property type="protein sequence ID" value="MCE2594440.1"/>
    <property type="molecule type" value="Genomic_DNA"/>
</dbReference>
<comment type="similarity">
    <text evidence="1">Belongs to the ner transcriptional regulatory family.</text>
</comment>
<dbReference type="Pfam" id="PF13693">
    <property type="entry name" value="HTH_35"/>
    <property type="match status" value="1"/>
</dbReference>
<evidence type="ECO:0000313" key="7">
    <source>
        <dbReference type="Proteomes" id="UP001201273"/>
    </source>
</evidence>
<dbReference type="Proteomes" id="UP001201273">
    <property type="component" value="Unassembled WGS sequence"/>
</dbReference>
<dbReference type="SUPFAM" id="SSF47413">
    <property type="entry name" value="lambda repressor-like DNA-binding domains"/>
    <property type="match status" value="1"/>
</dbReference>
<dbReference type="InterPro" id="IPR010982">
    <property type="entry name" value="Lambda_DNA-bd_dom_sf"/>
</dbReference>
<evidence type="ECO:0000259" key="5">
    <source>
        <dbReference type="Pfam" id="PF13693"/>
    </source>
</evidence>
<keyword evidence="2" id="KW-0805">Transcription regulation</keyword>
<evidence type="ECO:0000256" key="3">
    <source>
        <dbReference type="ARBA" id="ARBA00023125"/>
    </source>
</evidence>
<proteinExistence type="inferred from homology"/>
<keyword evidence="4" id="KW-0804">Transcription</keyword>
<evidence type="ECO:0000313" key="6">
    <source>
        <dbReference type="EMBL" id="MCE2594440.1"/>
    </source>
</evidence>
<evidence type="ECO:0000256" key="1">
    <source>
        <dbReference type="ARBA" id="ARBA00006157"/>
    </source>
</evidence>
<evidence type="ECO:0000256" key="2">
    <source>
        <dbReference type="ARBA" id="ARBA00023015"/>
    </source>
</evidence>
<reference evidence="6 7" key="1">
    <citation type="journal article" date="2022" name="Environ. Microbiol. Rep.">
        <title>Eco-phylogenetic analyses reveal divergent evolution of vitamin B12 metabolism in the marine bacterial family 'Psychromonadaceae'.</title>
        <authorList>
            <person name="Jin X."/>
            <person name="Yang Y."/>
            <person name="Cao H."/>
            <person name="Gao B."/>
            <person name="Zhao Z."/>
        </authorList>
    </citation>
    <scope>NUCLEOTIDE SEQUENCE [LARGE SCALE GENOMIC DNA]</scope>
    <source>
        <strain evidence="6 7">MKS20</strain>
    </source>
</reference>
<dbReference type="RefSeq" id="WP_233051980.1">
    <property type="nucleotide sequence ID" value="NZ_JAIMJA010000005.1"/>
</dbReference>
<feature type="domain" description="Ner winged helix-turn-helix DNA-binding" evidence="5">
    <location>
        <begin position="18"/>
        <end position="81"/>
    </location>
</feature>
<evidence type="ECO:0000256" key="4">
    <source>
        <dbReference type="ARBA" id="ARBA00023163"/>
    </source>
</evidence>
<accession>A0ABS8WAL5</accession>
<dbReference type="Gene3D" id="1.10.260.40">
    <property type="entry name" value="lambda repressor-like DNA-binding domains"/>
    <property type="match status" value="1"/>
</dbReference>
<keyword evidence="7" id="KW-1185">Reference proteome</keyword>
<keyword evidence="3" id="KW-0238">DNA-binding</keyword>
<sequence length="82" mass="9120">MLNCVESQKDVKKESPQDWHTADIQAAVKKTGTTFSQLSRDAGLKPRTLSNVLYRHWPKGEQIVGAAIGVEPAVIWPSRYQG</sequence>
<protein>
    <submittedName>
        <fullName evidence="6">Helix-turn-helix domain-containing protein</fullName>
    </submittedName>
</protein>
<dbReference type="InterPro" id="IPR038722">
    <property type="entry name" value="Ner_HTH_dom"/>
</dbReference>
<comment type="caution">
    <text evidence="6">The sequence shown here is derived from an EMBL/GenBank/DDBJ whole genome shotgun (WGS) entry which is preliminary data.</text>
</comment>
<gene>
    <name evidence="6" type="ORF">K6Y31_06405</name>
</gene>
<organism evidence="6 7">
    <name type="scientific">Motilimonas cestriensis</name>
    <dbReference type="NCBI Taxonomy" id="2742685"/>
    <lineage>
        <taxon>Bacteria</taxon>
        <taxon>Pseudomonadati</taxon>
        <taxon>Pseudomonadota</taxon>
        <taxon>Gammaproteobacteria</taxon>
        <taxon>Alteromonadales</taxon>
        <taxon>Alteromonadales genera incertae sedis</taxon>
        <taxon>Motilimonas</taxon>
    </lineage>
</organism>